<keyword evidence="2" id="KW-1133">Transmembrane helix</keyword>
<sequence>MNPAPLRLRALVPHDEPVDPVEGEQLPLLHKARAHGMVSSQPTASIALRRKLVEPDQERPELDLDAAQDLGEWRPRGGLGAWSLGRIGGAALLVVVLVCAGFALAQLLRSEPQTVSAPQLPGLGEVDALSDSSEEDLNGVAADDKPAPGGEVVVSVVGLVHSPGLVTLGPGARVADAIAAAGGSRDGADTTTLNLARPVADGEQVVVGALPPQGAPPPGSAVLAAGGAQETADPATVGGGAAAAAPSGDGKVNLNSAGPAELEGLNGVGPATASAIIEYRESSGPFSSVEQLGEVKGIGPAKLESLRDQVVV</sequence>
<dbReference type="InterPro" id="IPR003583">
    <property type="entry name" value="Hlx-hairpin-Hlx_DNA-bd_motif"/>
</dbReference>
<dbReference type="GO" id="GO:0006281">
    <property type="term" value="P:DNA repair"/>
    <property type="evidence" value="ECO:0007669"/>
    <property type="project" value="InterPro"/>
</dbReference>
<feature type="transmembrane region" description="Helical" evidence="2">
    <location>
        <begin position="84"/>
        <end position="108"/>
    </location>
</feature>
<proteinExistence type="predicted"/>
<feature type="region of interest" description="Disordered" evidence="1">
    <location>
        <begin position="226"/>
        <end position="246"/>
    </location>
</feature>
<dbReference type="GO" id="GO:0015628">
    <property type="term" value="P:protein secretion by the type II secretion system"/>
    <property type="evidence" value="ECO:0007669"/>
    <property type="project" value="TreeGrafter"/>
</dbReference>
<accession>A0A173LJS7</accession>
<keyword evidence="2" id="KW-0472">Membrane</keyword>
<gene>
    <name evidence="4" type="ORF">BJL86_1234</name>
</gene>
<protein>
    <submittedName>
        <fullName evidence="4">ComE operon protein 1</fullName>
    </submittedName>
</protein>
<dbReference type="GO" id="GO:0015627">
    <property type="term" value="C:type II protein secretion system complex"/>
    <property type="evidence" value="ECO:0007669"/>
    <property type="project" value="TreeGrafter"/>
</dbReference>
<evidence type="ECO:0000313" key="4">
    <source>
        <dbReference type="EMBL" id="ANI92019.1"/>
    </source>
</evidence>
<dbReference type="RefSeq" id="WP_197487520.1">
    <property type="nucleotide sequence ID" value="NZ_CP015961.1"/>
</dbReference>
<dbReference type="InterPro" id="IPR010994">
    <property type="entry name" value="RuvA_2-like"/>
</dbReference>
<dbReference type="AlphaFoldDB" id="A0A173LJS7"/>
<organism evidence="4 5">
    <name type="scientific">Dietzia timorensis</name>
    <dbReference type="NCBI Taxonomy" id="499555"/>
    <lineage>
        <taxon>Bacteria</taxon>
        <taxon>Bacillati</taxon>
        <taxon>Actinomycetota</taxon>
        <taxon>Actinomycetes</taxon>
        <taxon>Mycobacteriales</taxon>
        <taxon>Dietziaceae</taxon>
        <taxon>Dietzia</taxon>
    </lineage>
</organism>
<evidence type="ECO:0000259" key="3">
    <source>
        <dbReference type="SMART" id="SM00278"/>
    </source>
</evidence>
<dbReference type="PANTHER" id="PTHR21180:SF32">
    <property type="entry name" value="ENDONUCLEASE_EXONUCLEASE_PHOSPHATASE FAMILY DOMAIN-CONTAINING PROTEIN 1"/>
    <property type="match status" value="1"/>
</dbReference>
<dbReference type="STRING" id="499555.BJL86_1234"/>
<dbReference type="GO" id="GO:0003677">
    <property type="term" value="F:DNA binding"/>
    <property type="evidence" value="ECO:0007669"/>
    <property type="project" value="InterPro"/>
</dbReference>
<dbReference type="EMBL" id="CP015961">
    <property type="protein sequence ID" value="ANI92019.1"/>
    <property type="molecule type" value="Genomic_DNA"/>
</dbReference>
<dbReference type="InterPro" id="IPR004509">
    <property type="entry name" value="Competence_ComEA_HhH"/>
</dbReference>
<dbReference type="InterPro" id="IPR019554">
    <property type="entry name" value="Soluble_ligand-bd"/>
</dbReference>
<keyword evidence="5" id="KW-1185">Reference proteome</keyword>
<name>A0A173LJS7_9ACTN</name>
<feature type="domain" description="Helix-hairpin-helix DNA-binding motif class 1" evidence="3">
    <location>
        <begin position="290"/>
        <end position="309"/>
    </location>
</feature>
<evidence type="ECO:0000256" key="1">
    <source>
        <dbReference type="SAM" id="MobiDB-lite"/>
    </source>
</evidence>
<dbReference type="Gene3D" id="1.10.150.320">
    <property type="entry name" value="Photosystem II 12 kDa extrinsic protein"/>
    <property type="match status" value="1"/>
</dbReference>
<reference evidence="4 5" key="1">
    <citation type="submission" date="2016-06" db="EMBL/GenBank/DDBJ databases">
        <title>Complete genome sequence of a saline-alkali tolerant type strain Dietzia timorensis ID05-A0528T.</title>
        <authorList>
            <person name="Wu X."/>
        </authorList>
    </citation>
    <scope>NUCLEOTIDE SEQUENCE [LARGE SCALE GENOMIC DNA]</scope>
    <source>
        <strain evidence="4 5">ID05-A0528</strain>
    </source>
</reference>
<evidence type="ECO:0000256" key="2">
    <source>
        <dbReference type="SAM" id="Phobius"/>
    </source>
</evidence>
<dbReference type="Pfam" id="PF10531">
    <property type="entry name" value="SLBB"/>
    <property type="match status" value="1"/>
</dbReference>
<dbReference type="Gene3D" id="3.10.560.10">
    <property type="entry name" value="Outer membrane lipoprotein wza domain like"/>
    <property type="match status" value="1"/>
</dbReference>
<dbReference type="SMART" id="SM00278">
    <property type="entry name" value="HhH1"/>
    <property type="match status" value="2"/>
</dbReference>
<evidence type="ECO:0000313" key="5">
    <source>
        <dbReference type="Proteomes" id="UP000186104"/>
    </source>
</evidence>
<feature type="compositionally biased region" description="Low complexity" evidence="1">
    <location>
        <begin position="231"/>
        <end position="246"/>
    </location>
</feature>
<keyword evidence="2" id="KW-0812">Transmembrane</keyword>
<dbReference type="KEGG" id="dtm:BJL86_1234"/>
<dbReference type="SUPFAM" id="SSF47781">
    <property type="entry name" value="RuvA domain 2-like"/>
    <property type="match status" value="1"/>
</dbReference>
<dbReference type="PANTHER" id="PTHR21180">
    <property type="entry name" value="ENDONUCLEASE/EXONUCLEASE/PHOSPHATASE FAMILY DOMAIN-CONTAINING PROTEIN 1"/>
    <property type="match status" value="1"/>
</dbReference>
<feature type="domain" description="Helix-hairpin-helix DNA-binding motif class 1" evidence="3">
    <location>
        <begin position="260"/>
        <end position="279"/>
    </location>
</feature>
<dbReference type="Proteomes" id="UP000186104">
    <property type="component" value="Chromosome"/>
</dbReference>
<dbReference type="Pfam" id="PF12836">
    <property type="entry name" value="HHH_3"/>
    <property type="match status" value="1"/>
</dbReference>
<dbReference type="InterPro" id="IPR051675">
    <property type="entry name" value="Endo/Exo/Phosphatase_dom_1"/>
</dbReference>
<dbReference type="NCBIfam" id="TIGR00426">
    <property type="entry name" value="competence protein ComEA helix-hairpin-helix repeat region"/>
    <property type="match status" value="1"/>
</dbReference>